<dbReference type="EMBL" id="CP071503">
    <property type="protein sequence ID" value="QSX32485.1"/>
    <property type="molecule type" value="Genomic_DNA"/>
</dbReference>
<evidence type="ECO:0008006" key="4">
    <source>
        <dbReference type="Google" id="ProtNLM"/>
    </source>
</evidence>
<feature type="region of interest" description="Disordered" evidence="1">
    <location>
        <begin position="118"/>
        <end position="140"/>
    </location>
</feature>
<name>A0ABX7QNC4_9GAMM</name>
<dbReference type="Proteomes" id="UP000662770">
    <property type="component" value="Chromosome"/>
</dbReference>
<feature type="compositionally biased region" description="Polar residues" evidence="1">
    <location>
        <begin position="253"/>
        <end position="274"/>
    </location>
</feature>
<keyword evidence="3" id="KW-1185">Reference proteome</keyword>
<dbReference type="RefSeq" id="WP_207353728.1">
    <property type="nucleotide sequence ID" value="NZ_CP071503.1"/>
</dbReference>
<evidence type="ECO:0000313" key="2">
    <source>
        <dbReference type="EMBL" id="QSX32485.1"/>
    </source>
</evidence>
<sequence length="297" mass="33016">MRKAEYDKLLDPCVSPLARSLYIAMRSMADYQTGVVSMSFKRMANLIRYQPPLKSKAEAIDPTKKQIERLLMTLEQAELIAKIEVGSAAKGEAASWQITEIKTAPYDGATKTQSYQGVQANDGTGTWHQDGTNDGTGEGTIQTQQYQGLQPQHGTGEGTDDGTISDYKYINPINNYGVEQNLTADQLELDDEFINAAKISGLAAFSQEQIEGTFVTFVNHKNNFSLFQPRGHWLRAWRGWCGRQKAYMAGRQSGVNPNGTTYQHQQHSKSPQNTTARIFQLAREAAADLAQYGDDEF</sequence>
<reference evidence="2 3" key="1">
    <citation type="submission" date="2021-03" db="EMBL/GenBank/DDBJ databases">
        <title>Novel species identification of genus Shewanella.</title>
        <authorList>
            <person name="Liu G."/>
            <person name="Zhang Q."/>
        </authorList>
    </citation>
    <scope>NUCLEOTIDE SEQUENCE [LARGE SCALE GENOMIC DNA]</scope>
    <source>
        <strain evidence="2 3">FJAT-51800</strain>
    </source>
</reference>
<accession>A0ABX7QNC4</accession>
<evidence type="ECO:0000313" key="3">
    <source>
        <dbReference type="Proteomes" id="UP000662770"/>
    </source>
</evidence>
<organism evidence="2 3">
    <name type="scientific">Shewanella avicenniae</name>
    <dbReference type="NCBI Taxonomy" id="2814294"/>
    <lineage>
        <taxon>Bacteria</taxon>
        <taxon>Pseudomonadati</taxon>
        <taxon>Pseudomonadota</taxon>
        <taxon>Gammaproteobacteria</taxon>
        <taxon>Alteromonadales</taxon>
        <taxon>Shewanellaceae</taxon>
        <taxon>Shewanella</taxon>
    </lineage>
</organism>
<evidence type="ECO:0000256" key="1">
    <source>
        <dbReference type="SAM" id="MobiDB-lite"/>
    </source>
</evidence>
<protein>
    <recommendedName>
        <fullName evidence="4">Phage replication protein O</fullName>
    </recommendedName>
</protein>
<gene>
    <name evidence="2" type="ORF">JYB87_11985</name>
</gene>
<feature type="region of interest" description="Disordered" evidence="1">
    <location>
        <begin position="252"/>
        <end position="274"/>
    </location>
</feature>
<proteinExistence type="predicted"/>